<keyword evidence="4 8" id="KW-0812">Transmembrane</keyword>
<feature type="transmembrane region" description="Helical" evidence="8">
    <location>
        <begin position="443"/>
        <end position="463"/>
    </location>
</feature>
<evidence type="ECO:0000256" key="8">
    <source>
        <dbReference type="SAM" id="Phobius"/>
    </source>
</evidence>
<evidence type="ECO:0000256" key="3">
    <source>
        <dbReference type="ARBA" id="ARBA00022475"/>
    </source>
</evidence>
<feature type="transmembrane region" description="Helical" evidence="8">
    <location>
        <begin position="275"/>
        <end position="299"/>
    </location>
</feature>
<reference evidence="10 11" key="1">
    <citation type="journal article" date="2021" name="Environ. Microbiol.">
        <title>Gene family expansions and transcriptome signatures uncover fungal adaptations to wood decay.</title>
        <authorList>
            <person name="Hage H."/>
            <person name="Miyauchi S."/>
            <person name="Viragh M."/>
            <person name="Drula E."/>
            <person name="Min B."/>
            <person name="Chaduli D."/>
            <person name="Navarro D."/>
            <person name="Favel A."/>
            <person name="Norest M."/>
            <person name="Lesage-Meessen L."/>
            <person name="Balint B."/>
            <person name="Merenyi Z."/>
            <person name="de Eugenio L."/>
            <person name="Morin E."/>
            <person name="Martinez A.T."/>
            <person name="Baldrian P."/>
            <person name="Stursova M."/>
            <person name="Martinez M.J."/>
            <person name="Novotny C."/>
            <person name="Magnuson J.K."/>
            <person name="Spatafora J.W."/>
            <person name="Maurice S."/>
            <person name="Pangilinan J."/>
            <person name="Andreopoulos W."/>
            <person name="LaButti K."/>
            <person name="Hundley H."/>
            <person name="Na H."/>
            <person name="Kuo A."/>
            <person name="Barry K."/>
            <person name="Lipzen A."/>
            <person name="Henrissat B."/>
            <person name="Riley R."/>
            <person name="Ahrendt S."/>
            <person name="Nagy L.G."/>
            <person name="Grigoriev I.V."/>
            <person name="Martin F."/>
            <person name="Rosso M.N."/>
        </authorList>
    </citation>
    <scope>NUCLEOTIDE SEQUENCE [LARGE SCALE GENOMIC DNA]</scope>
    <source>
        <strain evidence="10 11">CIRM-BRFM 1785</strain>
    </source>
</reference>
<dbReference type="Proteomes" id="UP000814176">
    <property type="component" value="Unassembled WGS sequence"/>
</dbReference>
<evidence type="ECO:0000256" key="5">
    <source>
        <dbReference type="ARBA" id="ARBA00022989"/>
    </source>
</evidence>
<feature type="transmembrane region" description="Helical" evidence="8">
    <location>
        <begin position="503"/>
        <end position="528"/>
    </location>
</feature>
<accession>A0ABQ8K8M6</accession>
<evidence type="ECO:0000256" key="2">
    <source>
        <dbReference type="ARBA" id="ARBA00022448"/>
    </source>
</evidence>
<keyword evidence="6 8" id="KW-0472">Membrane</keyword>
<name>A0ABQ8K8M6_9APHY</name>
<dbReference type="PANTHER" id="PTHR43302:SF5">
    <property type="entry name" value="TRANSPORTER ARSB-RELATED"/>
    <property type="match status" value="1"/>
</dbReference>
<sequence length="572" mass="62133">MTTSSVDHWSAILTFILFVFSNAAVIYPVRVSVPTWLICHIRPLLVATHILAESRSPVRKTNIRLNFITVPLISVLILLATGAIDGTVVRDGIVGSNGVQPLDIMALFISLAYLSISLDATGLLRFLAFWVVGKGGGSGRRLFAYLYAFFLICGVIVGNDPVILSGTAFLAYLTRVSGMTNPKAWIFSQFAAANMASVVLVSSNPTNLVLSGAFTLKWTSYIAHVILPFLAAAITVYPLLLYMFRSPDLIPESLDLDLNEVGDIRETLVDKGGAIFGSCLVLVTLGVLVGTSTVGVPVWEVTVPPACIMLARDIWWDWSRYRSLRVRGAGVNTTAAMDIELKEFPEGSDLSTRNRTANGRVGEDGDELQEARERRLVQDAPPRLPPGFVEFVAHHLARVKRTFPTVSSIALRLPIPLLPFAFLTFILVNALSTQGWVGLFAGWWGAWVRVTGVLGAVGGMGFLSCIFCNLCGTNIGATILLARLLQIWIAAASPADRERFGAIYALALGSNFGAFTLTFSASLAGLLWRRILRQKGIHVRAREFLRVNFPIAAVAMTVGCAVLVGEVYVVYR</sequence>
<evidence type="ECO:0000313" key="10">
    <source>
        <dbReference type="EMBL" id="KAH9833548.1"/>
    </source>
</evidence>
<protein>
    <recommendedName>
        <fullName evidence="9">Citrate transporter-like domain-containing protein</fullName>
    </recommendedName>
</protein>
<feature type="transmembrane region" description="Helical" evidence="8">
    <location>
        <begin position="184"/>
        <end position="201"/>
    </location>
</feature>
<evidence type="ECO:0000256" key="7">
    <source>
        <dbReference type="SAM" id="MobiDB-lite"/>
    </source>
</evidence>
<keyword evidence="2" id="KW-0813">Transport</keyword>
<proteinExistence type="predicted"/>
<feature type="transmembrane region" description="Helical" evidence="8">
    <location>
        <begin position="144"/>
        <end position="172"/>
    </location>
</feature>
<dbReference type="PANTHER" id="PTHR43302">
    <property type="entry name" value="TRANSPORTER ARSB-RELATED"/>
    <property type="match status" value="1"/>
</dbReference>
<feature type="transmembrane region" description="Helical" evidence="8">
    <location>
        <begin position="12"/>
        <end position="29"/>
    </location>
</feature>
<dbReference type="EMBL" id="JADCUA010000018">
    <property type="protein sequence ID" value="KAH9833548.1"/>
    <property type="molecule type" value="Genomic_DNA"/>
</dbReference>
<evidence type="ECO:0000256" key="1">
    <source>
        <dbReference type="ARBA" id="ARBA00004651"/>
    </source>
</evidence>
<keyword evidence="11" id="KW-1185">Reference proteome</keyword>
<gene>
    <name evidence="10" type="ORF">C8Q71DRAFT_773953</name>
</gene>
<feature type="transmembrane region" description="Helical" evidence="8">
    <location>
        <begin position="470"/>
        <end position="491"/>
    </location>
</feature>
<feature type="transmembrane region" description="Helical" evidence="8">
    <location>
        <begin position="64"/>
        <end position="84"/>
    </location>
</feature>
<evidence type="ECO:0000256" key="4">
    <source>
        <dbReference type="ARBA" id="ARBA00022692"/>
    </source>
</evidence>
<dbReference type="GeneID" id="72005216"/>
<organism evidence="10 11">
    <name type="scientific">Rhodofomes roseus</name>
    <dbReference type="NCBI Taxonomy" id="34475"/>
    <lineage>
        <taxon>Eukaryota</taxon>
        <taxon>Fungi</taxon>
        <taxon>Dikarya</taxon>
        <taxon>Basidiomycota</taxon>
        <taxon>Agaricomycotina</taxon>
        <taxon>Agaricomycetes</taxon>
        <taxon>Polyporales</taxon>
        <taxon>Rhodofomes</taxon>
    </lineage>
</organism>
<dbReference type="InterPro" id="IPR004680">
    <property type="entry name" value="Cit_transptr-like_dom"/>
</dbReference>
<keyword evidence="3" id="KW-1003">Cell membrane</keyword>
<evidence type="ECO:0000256" key="6">
    <source>
        <dbReference type="ARBA" id="ARBA00023136"/>
    </source>
</evidence>
<feature type="region of interest" description="Disordered" evidence="7">
    <location>
        <begin position="348"/>
        <end position="368"/>
    </location>
</feature>
<feature type="transmembrane region" description="Helical" evidence="8">
    <location>
        <begin position="221"/>
        <end position="244"/>
    </location>
</feature>
<keyword evidence="5 8" id="KW-1133">Transmembrane helix</keyword>
<dbReference type="RefSeq" id="XP_047776288.1">
    <property type="nucleotide sequence ID" value="XM_047924484.1"/>
</dbReference>
<feature type="transmembrane region" description="Helical" evidence="8">
    <location>
        <begin position="549"/>
        <end position="571"/>
    </location>
</feature>
<comment type="subcellular location">
    <subcellularLocation>
        <location evidence="1">Cell membrane</location>
        <topology evidence="1">Multi-pass membrane protein</topology>
    </subcellularLocation>
</comment>
<evidence type="ECO:0000313" key="11">
    <source>
        <dbReference type="Proteomes" id="UP000814176"/>
    </source>
</evidence>
<feature type="transmembrane region" description="Helical" evidence="8">
    <location>
        <begin position="104"/>
        <end position="132"/>
    </location>
</feature>
<feature type="transmembrane region" description="Helical" evidence="8">
    <location>
        <begin position="409"/>
        <end position="431"/>
    </location>
</feature>
<evidence type="ECO:0000259" key="9">
    <source>
        <dbReference type="Pfam" id="PF03600"/>
    </source>
</evidence>
<comment type="caution">
    <text evidence="10">The sequence shown here is derived from an EMBL/GenBank/DDBJ whole genome shotgun (WGS) entry which is preliminary data.</text>
</comment>
<feature type="domain" description="Citrate transporter-like" evidence="9">
    <location>
        <begin position="74"/>
        <end position="487"/>
    </location>
</feature>
<dbReference type="Pfam" id="PF03600">
    <property type="entry name" value="CitMHS"/>
    <property type="match status" value="1"/>
</dbReference>